<reference evidence="1 2" key="1">
    <citation type="submission" date="2018-10" db="EMBL/GenBank/DDBJ databases">
        <title>Cohnella sp. M2MS4P-1, whole genome shotgun sequence.</title>
        <authorList>
            <person name="Tuo L."/>
        </authorList>
    </citation>
    <scope>NUCLEOTIDE SEQUENCE [LARGE SCALE GENOMIC DNA]</scope>
    <source>
        <strain evidence="1 2">M2MS4P-1</strain>
    </source>
</reference>
<evidence type="ECO:0000313" key="1">
    <source>
        <dbReference type="EMBL" id="RKP44060.1"/>
    </source>
</evidence>
<dbReference type="OrthoDB" id="2081715at2"/>
<evidence type="ECO:0000313" key="2">
    <source>
        <dbReference type="Proteomes" id="UP000282076"/>
    </source>
</evidence>
<keyword evidence="2" id="KW-1185">Reference proteome</keyword>
<protein>
    <submittedName>
        <fullName evidence="1">Uncharacterized protein</fullName>
    </submittedName>
</protein>
<dbReference type="Proteomes" id="UP000282076">
    <property type="component" value="Unassembled WGS sequence"/>
</dbReference>
<sequence>MELLSFSTGYDVSNRNHIIFDWNGKHANEFVDSNQQFRRNIIKFVIENDQLFFPIELYRDLFLEEAKWSVQAWSVGIDFHKLGEKLIRYGKDKFLNDFLIGAFSSFDTYCSSRMMNLKRFEIEAVLEELKKRINDPDCKDFIDKYDSGIELFEGYLKGTQREGLFQLTGDVKVSKIKVIKPSKIKTMIKTIYNKLKRL</sequence>
<proteinExistence type="predicted"/>
<dbReference type="RefSeq" id="WP_120980140.1">
    <property type="nucleotide sequence ID" value="NZ_RBZM01000021.1"/>
</dbReference>
<accession>A0A494X172</accession>
<gene>
    <name evidence="1" type="ORF">D7Z26_26990</name>
</gene>
<organism evidence="1 2">
    <name type="scientific">Cohnella endophytica</name>
    <dbReference type="NCBI Taxonomy" id="2419778"/>
    <lineage>
        <taxon>Bacteria</taxon>
        <taxon>Bacillati</taxon>
        <taxon>Bacillota</taxon>
        <taxon>Bacilli</taxon>
        <taxon>Bacillales</taxon>
        <taxon>Paenibacillaceae</taxon>
        <taxon>Cohnella</taxon>
    </lineage>
</organism>
<dbReference type="EMBL" id="RBZM01000021">
    <property type="protein sequence ID" value="RKP44060.1"/>
    <property type="molecule type" value="Genomic_DNA"/>
</dbReference>
<comment type="caution">
    <text evidence="1">The sequence shown here is derived from an EMBL/GenBank/DDBJ whole genome shotgun (WGS) entry which is preliminary data.</text>
</comment>
<name>A0A494X172_9BACL</name>
<dbReference type="AlphaFoldDB" id="A0A494X172"/>